<proteinExistence type="predicted"/>
<sequence>MNELRERAIGAIATFIYKEACGRGAMAMCALLSISISNILLEDPEGPKYRAIMDNISRITREMIRRCDSTDMRMFNQTVLFAHKGEEVVRSDVMDPRRHGLGELLDMVRNDLHIHLEPFYFDIDKQGLAISAH</sequence>
<dbReference type="STRING" id="1797471.A3A71_01395"/>
<comment type="caution">
    <text evidence="1">The sequence shown here is derived from an EMBL/GenBank/DDBJ whole genome shotgun (WGS) entry which is preliminary data.</text>
</comment>
<organism evidence="1 2">
    <name type="scientific">Candidatus Berkelbacteria bacterium RIFCSPLOWO2_01_FULL_50_28</name>
    <dbReference type="NCBI Taxonomy" id="1797471"/>
    <lineage>
        <taxon>Bacteria</taxon>
        <taxon>Candidatus Berkelbacteria</taxon>
    </lineage>
</organism>
<name>A0A1F5EBA0_9BACT</name>
<dbReference type="Proteomes" id="UP000177481">
    <property type="component" value="Unassembled WGS sequence"/>
</dbReference>
<gene>
    <name evidence="1" type="ORF">A3A71_01395</name>
</gene>
<reference evidence="1 2" key="1">
    <citation type="journal article" date="2016" name="Nat. Commun.">
        <title>Thousands of microbial genomes shed light on interconnected biogeochemical processes in an aquifer system.</title>
        <authorList>
            <person name="Anantharaman K."/>
            <person name="Brown C.T."/>
            <person name="Hug L.A."/>
            <person name="Sharon I."/>
            <person name="Castelle C.J."/>
            <person name="Probst A.J."/>
            <person name="Thomas B.C."/>
            <person name="Singh A."/>
            <person name="Wilkins M.J."/>
            <person name="Karaoz U."/>
            <person name="Brodie E.L."/>
            <person name="Williams K.H."/>
            <person name="Hubbard S.S."/>
            <person name="Banfield J.F."/>
        </authorList>
    </citation>
    <scope>NUCLEOTIDE SEQUENCE [LARGE SCALE GENOMIC DNA]</scope>
</reference>
<evidence type="ECO:0000313" key="2">
    <source>
        <dbReference type="Proteomes" id="UP000177481"/>
    </source>
</evidence>
<dbReference type="AlphaFoldDB" id="A0A1F5EBA0"/>
<dbReference type="EMBL" id="MEZX01000002">
    <property type="protein sequence ID" value="OGD64692.1"/>
    <property type="molecule type" value="Genomic_DNA"/>
</dbReference>
<protein>
    <submittedName>
        <fullName evidence="1">Uncharacterized protein</fullName>
    </submittedName>
</protein>
<accession>A0A1F5EBA0</accession>
<evidence type="ECO:0000313" key="1">
    <source>
        <dbReference type="EMBL" id="OGD64692.1"/>
    </source>
</evidence>